<evidence type="ECO:0000313" key="2">
    <source>
        <dbReference type="EMBL" id="KAH8024124.1"/>
    </source>
</evidence>
<organism evidence="2 3">
    <name type="scientific">Rhipicephalus microplus</name>
    <name type="common">Cattle tick</name>
    <name type="synonym">Boophilus microplus</name>
    <dbReference type="NCBI Taxonomy" id="6941"/>
    <lineage>
        <taxon>Eukaryota</taxon>
        <taxon>Metazoa</taxon>
        <taxon>Ecdysozoa</taxon>
        <taxon>Arthropoda</taxon>
        <taxon>Chelicerata</taxon>
        <taxon>Arachnida</taxon>
        <taxon>Acari</taxon>
        <taxon>Parasitiformes</taxon>
        <taxon>Ixodida</taxon>
        <taxon>Ixodoidea</taxon>
        <taxon>Ixodidae</taxon>
        <taxon>Rhipicephalinae</taxon>
        <taxon>Rhipicephalus</taxon>
        <taxon>Boophilus</taxon>
    </lineage>
</organism>
<sequence>MVPSNRALSKKEEEEKNKKSKRYNSLQEKIGGQASGAVHGFKPSGRPFPAASRCRRRGSPLPGSAPACWDRLCRRTGFFSCSTPGERGEVVGAVTCLPTPARDKWAYQNAAASRCRFRCLPDFAVGHPRRRSSGAAATPAGRARLWCWSGPVVVQLWLLIAACGVLQSLQGRPTALRRACVSGQENFLKERLRHCLHEDTLSNPESTPKYAYRLVASLAQELLHVLPPSMLRTRLSLTVQEKKRASTILWYC</sequence>
<dbReference type="Proteomes" id="UP000821866">
    <property type="component" value="Chromosome 6"/>
</dbReference>
<protein>
    <submittedName>
        <fullName evidence="2">Uncharacterized protein</fullName>
    </submittedName>
</protein>
<feature type="region of interest" description="Disordered" evidence="1">
    <location>
        <begin position="1"/>
        <end position="64"/>
    </location>
</feature>
<reference evidence="2" key="1">
    <citation type="journal article" date="2020" name="Cell">
        <title>Large-Scale Comparative Analyses of Tick Genomes Elucidate Their Genetic Diversity and Vector Capacities.</title>
        <authorList>
            <consortium name="Tick Genome and Microbiome Consortium (TIGMIC)"/>
            <person name="Jia N."/>
            <person name="Wang J."/>
            <person name="Shi W."/>
            <person name="Du L."/>
            <person name="Sun Y."/>
            <person name="Zhan W."/>
            <person name="Jiang J.F."/>
            <person name="Wang Q."/>
            <person name="Zhang B."/>
            <person name="Ji P."/>
            <person name="Bell-Sakyi L."/>
            <person name="Cui X.M."/>
            <person name="Yuan T.T."/>
            <person name="Jiang B.G."/>
            <person name="Yang W.F."/>
            <person name="Lam T.T."/>
            <person name="Chang Q.C."/>
            <person name="Ding S.J."/>
            <person name="Wang X.J."/>
            <person name="Zhu J.G."/>
            <person name="Ruan X.D."/>
            <person name="Zhao L."/>
            <person name="Wei J.T."/>
            <person name="Ye R.Z."/>
            <person name="Que T.C."/>
            <person name="Du C.H."/>
            <person name="Zhou Y.H."/>
            <person name="Cheng J.X."/>
            <person name="Dai P.F."/>
            <person name="Guo W.B."/>
            <person name="Han X.H."/>
            <person name="Huang E.J."/>
            <person name="Li L.F."/>
            <person name="Wei W."/>
            <person name="Gao Y.C."/>
            <person name="Liu J.Z."/>
            <person name="Shao H.Z."/>
            <person name="Wang X."/>
            <person name="Wang C.C."/>
            <person name="Yang T.C."/>
            <person name="Huo Q.B."/>
            <person name="Li W."/>
            <person name="Chen H.Y."/>
            <person name="Chen S.E."/>
            <person name="Zhou L.G."/>
            <person name="Ni X.B."/>
            <person name="Tian J.H."/>
            <person name="Sheng Y."/>
            <person name="Liu T."/>
            <person name="Pan Y.S."/>
            <person name="Xia L.Y."/>
            <person name="Li J."/>
            <person name="Zhao F."/>
            <person name="Cao W.C."/>
        </authorList>
    </citation>
    <scope>NUCLEOTIDE SEQUENCE</scope>
    <source>
        <strain evidence="2">Rmic-2018</strain>
    </source>
</reference>
<evidence type="ECO:0000256" key="1">
    <source>
        <dbReference type="SAM" id="MobiDB-lite"/>
    </source>
</evidence>
<comment type="caution">
    <text evidence="2">The sequence shown here is derived from an EMBL/GenBank/DDBJ whole genome shotgun (WGS) entry which is preliminary data.</text>
</comment>
<accession>A0A9J6DPY7</accession>
<keyword evidence="3" id="KW-1185">Reference proteome</keyword>
<evidence type="ECO:0000313" key="3">
    <source>
        <dbReference type="Proteomes" id="UP000821866"/>
    </source>
</evidence>
<dbReference type="AlphaFoldDB" id="A0A9J6DPY7"/>
<gene>
    <name evidence="2" type="ORF">HPB51_021745</name>
</gene>
<name>A0A9J6DPY7_RHIMP</name>
<dbReference type="EMBL" id="JABSTU010000008">
    <property type="protein sequence ID" value="KAH8024124.1"/>
    <property type="molecule type" value="Genomic_DNA"/>
</dbReference>
<proteinExistence type="predicted"/>
<reference evidence="2" key="2">
    <citation type="submission" date="2021-09" db="EMBL/GenBank/DDBJ databases">
        <authorList>
            <person name="Jia N."/>
            <person name="Wang J."/>
            <person name="Shi W."/>
            <person name="Du L."/>
            <person name="Sun Y."/>
            <person name="Zhan W."/>
            <person name="Jiang J."/>
            <person name="Wang Q."/>
            <person name="Zhang B."/>
            <person name="Ji P."/>
            <person name="Sakyi L.B."/>
            <person name="Cui X."/>
            <person name="Yuan T."/>
            <person name="Jiang B."/>
            <person name="Yang W."/>
            <person name="Lam T.T.-Y."/>
            <person name="Chang Q."/>
            <person name="Ding S."/>
            <person name="Wang X."/>
            <person name="Zhu J."/>
            <person name="Ruan X."/>
            <person name="Zhao L."/>
            <person name="Wei J."/>
            <person name="Que T."/>
            <person name="Du C."/>
            <person name="Cheng J."/>
            <person name="Dai P."/>
            <person name="Han X."/>
            <person name="Huang E."/>
            <person name="Gao Y."/>
            <person name="Liu J."/>
            <person name="Shao H."/>
            <person name="Ye R."/>
            <person name="Li L."/>
            <person name="Wei W."/>
            <person name="Wang X."/>
            <person name="Wang C."/>
            <person name="Huo Q."/>
            <person name="Li W."/>
            <person name="Guo W."/>
            <person name="Chen H."/>
            <person name="Chen S."/>
            <person name="Zhou L."/>
            <person name="Zhou L."/>
            <person name="Ni X."/>
            <person name="Tian J."/>
            <person name="Zhou Y."/>
            <person name="Sheng Y."/>
            <person name="Liu T."/>
            <person name="Pan Y."/>
            <person name="Xia L."/>
            <person name="Li J."/>
            <person name="Zhao F."/>
            <person name="Cao W."/>
        </authorList>
    </citation>
    <scope>NUCLEOTIDE SEQUENCE</scope>
    <source>
        <strain evidence="2">Rmic-2018</strain>
        <tissue evidence="2">Larvae</tissue>
    </source>
</reference>